<comment type="subcellular location">
    <subcellularLocation>
        <location evidence="2">Membrane</location>
        <topology evidence="2">Multi-pass membrane protein</topology>
    </subcellularLocation>
</comment>
<dbReference type="InterPro" id="IPR001958">
    <property type="entry name" value="Tet-R_TetA/multi-R_MdtG-like"/>
</dbReference>
<evidence type="ECO:0000313" key="11">
    <source>
        <dbReference type="Proteomes" id="UP000244335"/>
    </source>
</evidence>
<evidence type="ECO:0000256" key="5">
    <source>
        <dbReference type="ARBA" id="ARBA00022692"/>
    </source>
</evidence>
<feature type="transmembrane region" description="Helical" evidence="8">
    <location>
        <begin position="73"/>
        <end position="93"/>
    </location>
</feature>
<feature type="transmembrane region" description="Helical" evidence="8">
    <location>
        <begin position="161"/>
        <end position="179"/>
    </location>
</feature>
<dbReference type="InterPro" id="IPR011701">
    <property type="entry name" value="MFS"/>
</dbReference>
<dbReference type="PANTHER" id="PTHR23504:SF15">
    <property type="entry name" value="MAJOR FACILITATOR SUPERFAMILY (MFS) PROFILE DOMAIN-CONTAINING PROTEIN"/>
    <property type="match status" value="1"/>
</dbReference>
<evidence type="ECO:0000256" key="6">
    <source>
        <dbReference type="ARBA" id="ARBA00022989"/>
    </source>
</evidence>
<dbReference type="Pfam" id="PF07690">
    <property type="entry name" value="MFS_1"/>
    <property type="match status" value="1"/>
</dbReference>
<name>A0AA92BZI7_RHIRH</name>
<dbReference type="InterPro" id="IPR005829">
    <property type="entry name" value="Sugar_transporter_CS"/>
</dbReference>
<dbReference type="RefSeq" id="WP_111846430.1">
    <property type="nucleotide sequence ID" value="NZ_QDFR01000012.1"/>
</dbReference>
<keyword evidence="4" id="KW-0813">Transport</keyword>
<evidence type="ECO:0000256" key="4">
    <source>
        <dbReference type="ARBA" id="ARBA00022448"/>
    </source>
</evidence>
<evidence type="ECO:0000256" key="3">
    <source>
        <dbReference type="ARBA" id="ARBA00007520"/>
    </source>
</evidence>
<feature type="transmembrane region" description="Helical" evidence="8">
    <location>
        <begin position="301"/>
        <end position="322"/>
    </location>
</feature>
<dbReference type="InterPro" id="IPR020846">
    <property type="entry name" value="MFS_dom"/>
</dbReference>
<evidence type="ECO:0000256" key="7">
    <source>
        <dbReference type="ARBA" id="ARBA00023136"/>
    </source>
</evidence>
<feature type="transmembrane region" description="Helical" evidence="8">
    <location>
        <begin position="246"/>
        <end position="268"/>
    </location>
</feature>
<feature type="domain" description="Major facilitator superfamily (MFS) profile" evidence="9">
    <location>
        <begin position="4"/>
        <end position="391"/>
    </location>
</feature>
<feature type="transmembrane region" description="Helical" evidence="8">
    <location>
        <begin position="334"/>
        <end position="358"/>
    </location>
</feature>
<dbReference type="PROSITE" id="PS00216">
    <property type="entry name" value="SUGAR_TRANSPORT_1"/>
    <property type="match status" value="1"/>
</dbReference>
<dbReference type="InterPro" id="IPR036259">
    <property type="entry name" value="MFS_trans_sf"/>
</dbReference>
<evidence type="ECO:0000256" key="8">
    <source>
        <dbReference type="SAM" id="Phobius"/>
    </source>
</evidence>
<feature type="transmembrane region" description="Helical" evidence="8">
    <location>
        <begin position="42"/>
        <end position="61"/>
    </location>
</feature>
<dbReference type="GO" id="GO:0022857">
    <property type="term" value="F:transmembrane transporter activity"/>
    <property type="evidence" value="ECO:0007669"/>
    <property type="project" value="InterPro"/>
</dbReference>
<dbReference type="EMBL" id="QDFR01000012">
    <property type="protein sequence ID" value="PVE50354.1"/>
    <property type="molecule type" value="Genomic_DNA"/>
</dbReference>
<feature type="transmembrane region" description="Helical" evidence="8">
    <location>
        <begin position="364"/>
        <end position="383"/>
    </location>
</feature>
<evidence type="ECO:0000259" key="9">
    <source>
        <dbReference type="PROSITE" id="PS50850"/>
    </source>
</evidence>
<feature type="transmembrane region" description="Helical" evidence="8">
    <location>
        <begin position="99"/>
        <end position="119"/>
    </location>
</feature>
<dbReference type="AlphaFoldDB" id="A0AA92BZI7"/>
<protein>
    <submittedName>
        <fullName evidence="10">Tet(A)/Tet(B)/Tet(C) family tetracycline efflux MFS transporter</fullName>
    </submittedName>
</protein>
<sequence length="404" mass="42873">MNKALIVILSTVALDAIGAGLIFPILPDLLREVTGGDDFGFLYGLMLSVFAIMQFVFSPVLGALSDRFGRRPVLLLSLAGTLIDYLVMGLSPLGWVLVVGRAVAGITSANMAVASAYITDITPAAQRAQRFGTIGAVMSTGFIVGPVIGGVMGAWWHRAPFLAAALFNGLNLLVALFALPESRSTSQDKFELKELNPLRPLLWLWTFKDLLPLVTVFVVFGLVAAIPGTVWVLYGAERFGWDSVHLGLSLSVFGVSGALAQAFLVGPLSRRFGDLGTLMIGVAFDMLAYTLMAFATQSWMGYAVAPLFALGGVAMPALQSLATSRVSDEQQGQLQGVLASLMSLAGIVGPVLTTALFFSTKASWIGTTWLVGAGLYLLASPLFTTVRAPKRVEGELSGRPSHDR</sequence>
<evidence type="ECO:0000256" key="2">
    <source>
        <dbReference type="ARBA" id="ARBA00004141"/>
    </source>
</evidence>
<dbReference type="PRINTS" id="PR01035">
    <property type="entry name" value="TCRTETA"/>
</dbReference>
<dbReference type="NCBIfam" id="NF045486">
    <property type="entry name" value="tet_MFS_30"/>
    <property type="match status" value="1"/>
</dbReference>
<keyword evidence="6 8" id="KW-1133">Transmembrane helix</keyword>
<dbReference type="PANTHER" id="PTHR23504">
    <property type="entry name" value="MAJOR FACILITATOR SUPERFAMILY DOMAIN-CONTAINING PROTEIN 10"/>
    <property type="match status" value="1"/>
</dbReference>
<dbReference type="NCBIfam" id="NF012174">
    <property type="entry name" value="tet_MFS_A_B_C_D"/>
    <property type="match status" value="1"/>
</dbReference>
<keyword evidence="7 8" id="KW-0472">Membrane</keyword>
<evidence type="ECO:0000256" key="1">
    <source>
        <dbReference type="ARBA" id="ARBA00003279"/>
    </source>
</evidence>
<dbReference type="CDD" id="cd17388">
    <property type="entry name" value="MFS_TetA"/>
    <property type="match status" value="1"/>
</dbReference>
<dbReference type="SUPFAM" id="SSF103473">
    <property type="entry name" value="MFS general substrate transporter"/>
    <property type="match status" value="1"/>
</dbReference>
<dbReference type="Proteomes" id="UP000244335">
    <property type="component" value="Unassembled WGS sequence"/>
</dbReference>
<dbReference type="Gene3D" id="1.20.1250.20">
    <property type="entry name" value="MFS general substrate transporter like domains"/>
    <property type="match status" value="1"/>
</dbReference>
<organism evidence="10 11">
    <name type="scientific">Rhizobium rhizogenes</name>
    <name type="common">Agrobacterium rhizogenes</name>
    <dbReference type="NCBI Taxonomy" id="359"/>
    <lineage>
        <taxon>Bacteria</taxon>
        <taxon>Pseudomonadati</taxon>
        <taxon>Pseudomonadota</taxon>
        <taxon>Alphaproteobacteria</taxon>
        <taxon>Hyphomicrobiales</taxon>
        <taxon>Rhizobiaceae</taxon>
        <taxon>Rhizobium/Agrobacterium group</taxon>
        <taxon>Rhizobium</taxon>
    </lineage>
</organism>
<comment type="function">
    <text evidence="1">Resistance to tetracycline by an active tetracycline efflux. This is an energy-dependent process that decreases the accumulation of the antibiotic in whole cells. This protein functions as a metal-tetracycline/H(+) antiporter.</text>
</comment>
<comment type="similarity">
    <text evidence="3">Belongs to the major facilitator superfamily. TCR/Tet family.</text>
</comment>
<dbReference type="PROSITE" id="PS50850">
    <property type="entry name" value="MFS"/>
    <property type="match status" value="1"/>
</dbReference>
<comment type="caution">
    <text evidence="10">The sequence shown here is derived from an EMBL/GenBank/DDBJ whole genome shotgun (WGS) entry which is preliminary data.</text>
</comment>
<reference evidence="10 11" key="1">
    <citation type="submission" date="2018-04" db="EMBL/GenBank/DDBJ databases">
        <authorList>
            <person name="Hagen T."/>
        </authorList>
    </citation>
    <scope>NUCLEOTIDE SEQUENCE [LARGE SCALE GENOMIC DNA]</scope>
    <source>
        <strain evidence="10 11">TPD7009</strain>
    </source>
</reference>
<feature type="transmembrane region" description="Helical" evidence="8">
    <location>
        <begin position="275"/>
        <end position="295"/>
    </location>
</feature>
<proteinExistence type="inferred from homology"/>
<feature type="transmembrane region" description="Helical" evidence="8">
    <location>
        <begin position="210"/>
        <end position="234"/>
    </location>
</feature>
<keyword evidence="5 8" id="KW-0812">Transmembrane</keyword>
<evidence type="ECO:0000313" key="10">
    <source>
        <dbReference type="EMBL" id="PVE50354.1"/>
    </source>
</evidence>
<feature type="transmembrane region" description="Helical" evidence="8">
    <location>
        <begin position="131"/>
        <end position="155"/>
    </location>
</feature>
<gene>
    <name evidence="10" type="primary">tet</name>
    <name evidence="10" type="ORF">DC430_22260</name>
</gene>
<accession>A0AA92BZI7</accession>
<dbReference type="GO" id="GO:0016020">
    <property type="term" value="C:membrane"/>
    <property type="evidence" value="ECO:0007669"/>
    <property type="project" value="UniProtKB-SubCell"/>
</dbReference>